<reference evidence="4" key="1">
    <citation type="journal article" date="2019" name="Int. J. Syst. Evol. Microbiol.">
        <title>The Global Catalogue of Microorganisms (GCM) 10K type strain sequencing project: providing services to taxonomists for standard genome sequencing and annotation.</title>
        <authorList>
            <consortium name="The Broad Institute Genomics Platform"/>
            <consortium name="The Broad Institute Genome Sequencing Center for Infectious Disease"/>
            <person name="Wu L."/>
            <person name="Ma J."/>
        </authorList>
    </citation>
    <scope>NUCLEOTIDE SEQUENCE [LARGE SCALE GENOMIC DNA]</scope>
    <source>
        <strain evidence="4">CGMCC 1.15923</strain>
    </source>
</reference>
<dbReference type="PANTHER" id="PTHR46124">
    <property type="entry name" value="D-AMINOACYL-TRNA DEACYLASE"/>
    <property type="match status" value="1"/>
</dbReference>
<dbReference type="EMBL" id="BMKE01000020">
    <property type="protein sequence ID" value="GGB49456.1"/>
    <property type="molecule type" value="Genomic_DNA"/>
</dbReference>
<dbReference type="PANTHER" id="PTHR46124:SF3">
    <property type="entry name" value="HYDROLASE"/>
    <property type="match status" value="1"/>
</dbReference>
<evidence type="ECO:0000256" key="1">
    <source>
        <dbReference type="ARBA" id="ARBA00009275"/>
    </source>
</evidence>
<dbReference type="InterPro" id="IPR001130">
    <property type="entry name" value="TatD-like"/>
</dbReference>
<organism evidence="3 4">
    <name type="scientific">Oceanisphaera marina</name>
    <dbReference type="NCBI Taxonomy" id="2017550"/>
    <lineage>
        <taxon>Bacteria</taxon>
        <taxon>Pseudomonadati</taxon>
        <taxon>Pseudomonadota</taxon>
        <taxon>Gammaproteobacteria</taxon>
        <taxon>Aeromonadales</taxon>
        <taxon>Aeromonadaceae</taxon>
        <taxon>Oceanisphaera</taxon>
    </lineage>
</organism>
<comment type="similarity">
    <text evidence="1">Belongs to the metallo-dependent hydrolases superfamily. TatD-type hydrolase family.</text>
</comment>
<sequence>MLMTDSHCHFDFAAFEPDRAQHWRRAQLVGVHRLVIPGIEEAQWPDLPLLCAAHPGLYYALGLHPWWLARASTAWQSTLAKALDNADNRCVAVGEMGLDRSLTLAPDIQETALIAQLELAIQYQLPVILHSHGTHDRVLKWLRRYPVKGGVVHGFSGSVQQAETFWMLGIHIGVGGTITYDRANKTRQAVAALPVEALVLETDAPDMPLCGFQGQPNHPAQLPRVLTALAELRQQDEALLAEQLESNVNQLFDFSE</sequence>
<accession>A0ABQ1ISF6</accession>
<dbReference type="PIRSF" id="PIRSF005902">
    <property type="entry name" value="DNase_TatD"/>
    <property type="match status" value="1"/>
</dbReference>
<gene>
    <name evidence="3" type="ORF">GCM10011502_23400</name>
</gene>
<dbReference type="InterPro" id="IPR018228">
    <property type="entry name" value="DNase_TatD-rel_CS"/>
</dbReference>
<dbReference type="CDD" id="cd01310">
    <property type="entry name" value="TatD_DNAse"/>
    <property type="match status" value="1"/>
</dbReference>
<proteinExistence type="inferred from homology"/>
<dbReference type="SUPFAM" id="SSF51556">
    <property type="entry name" value="Metallo-dependent hydrolases"/>
    <property type="match status" value="1"/>
</dbReference>
<name>A0ABQ1ISF6_9GAMM</name>
<protein>
    <submittedName>
        <fullName evidence="3">Deoxyribonuclease</fullName>
    </submittedName>
</protein>
<keyword evidence="2" id="KW-0378">Hydrolase</keyword>
<dbReference type="PROSITE" id="PS01091">
    <property type="entry name" value="TATD_3"/>
    <property type="match status" value="1"/>
</dbReference>
<evidence type="ECO:0000313" key="3">
    <source>
        <dbReference type="EMBL" id="GGB49456.1"/>
    </source>
</evidence>
<dbReference type="InterPro" id="IPR032466">
    <property type="entry name" value="Metal_Hydrolase"/>
</dbReference>
<comment type="caution">
    <text evidence="3">The sequence shown here is derived from an EMBL/GenBank/DDBJ whole genome shotgun (WGS) entry which is preliminary data.</text>
</comment>
<dbReference type="Pfam" id="PF01026">
    <property type="entry name" value="TatD_DNase"/>
    <property type="match status" value="1"/>
</dbReference>
<evidence type="ECO:0000313" key="4">
    <source>
        <dbReference type="Proteomes" id="UP000646152"/>
    </source>
</evidence>
<evidence type="ECO:0000256" key="2">
    <source>
        <dbReference type="ARBA" id="ARBA00022801"/>
    </source>
</evidence>
<keyword evidence="4" id="KW-1185">Reference proteome</keyword>
<dbReference type="Gene3D" id="3.20.20.140">
    <property type="entry name" value="Metal-dependent hydrolases"/>
    <property type="match status" value="1"/>
</dbReference>
<dbReference type="RefSeq" id="WP_188630310.1">
    <property type="nucleotide sequence ID" value="NZ_BMKE01000020.1"/>
</dbReference>
<dbReference type="Proteomes" id="UP000646152">
    <property type="component" value="Unassembled WGS sequence"/>
</dbReference>